<keyword evidence="4" id="KW-1185">Reference proteome</keyword>
<name>A0ABQ9JMW5_9CUCU</name>
<dbReference type="SUPFAM" id="SSF49899">
    <property type="entry name" value="Concanavalin A-like lectins/glucanases"/>
    <property type="match status" value="1"/>
</dbReference>
<accession>A0ABQ9JMW5</accession>
<evidence type="ECO:0000259" key="2">
    <source>
        <dbReference type="PROSITE" id="PS50025"/>
    </source>
</evidence>
<reference evidence="3" key="1">
    <citation type="journal article" date="2023" name="Insect Mol. Biol.">
        <title>Genome sequencing provides insights into the evolution of gene families encoding plant cell wall-degrading enzymes in longhorned beetles.</title>
        <authorList>
            <person name="Shin N.R."/>
            <person name="Okamura Y."/>
            <person name="Kirsch R."/>
            <person name="Pauchet Y."/>
        </authorList>
    </citation>
    <scope>NUCLEOTIDE SEQUENCE</scope>
    <source>
        <strain evidence="3">MMC_N1</strain>
    </source>
</reference>
<sequence>MNTSGNIYIGGTPNITRMTGSKFTQGFNGCIHGFELQNSQRLDLGMKAINGLNVKPCSRLRWIPSSLVYADSDQFDEIVEPPPVNIIHPKPSNVAQTVHNIQIYCISYIICVYTLLLDI</sequence>
<dbReference type="PROSITE" id="PS50025">
    <property type="entry name" value="LAM_G_DOMAIN"/>
    <property type="match status" value="1"/>
</dbReference>
<dbReference type="Gene3D" id="2.60.120.200">
    <property type="match status" value="1"/>
</dbReference>
<dbReference type="Proteomes" id="UP001162164">
    <property type="component" value="Unassembled WGS sequence"/>
</dbReference>
<comment type="caution">
    <text evidence="3">The sequence shown here is derived from an EMBL/GenBank/DDBJ whole genome shotgun (WGS) entry which is preliminary data.</text>
</comment>
<gene>
    <name evidence="3" type="ORF">NQ317_002954</name>
</gene>
<dbReference type="InterPro" id="IPR013320">
    <property type="entry name" value="ConA-like_dom_sf"/>
</dbReference>
<dbReference type="InterPro" id="IPR001791">
    <property type="entry name" value="Laminin_G"/>
</dbReference>
<keyword evidence="1" id="KW-1015">Disulfide bond</keyword>
<dbReference type="EMBL" id="JAPWTJ010000345">
    <property type="protein sequence ID" value="KAJ8979365.1"/>
    <property type="molecule type" value="Genomic_DNA"/>
</dbReference>
<evidence type="ECO:0000313" key="3">
    <source>
        <dbReference type="EMBL" id="KAJ8979365.1"/>
    </source>
</evidence>
<feature type="disulfide bond" evidence="1">
    <location>
        <begin position="30"/>
        <end position="57"/>
    </location>
</feature>
<evidence type="ECO:0000313" key="4">
    <source>
        <dbReference type="Proteomes" id="UP001162164"/>
    </source>
</evidence>
<protein>
    <recommendedName>
        <fullName evidence="2">Laminin G domain-containing protein</fullName>
    </recommendedName>
</protein>
<organism evidence="3 4">
    <name type="scientific">Molorchus minor</name>
    <dbReference type="NCBI Taxonomy" id="1323400"/>
    <lineage>
        <taxon>Eukaryota</taxon>
        <taxon>Metazoa</taxon>
        <taxon>Ecdysozoa</taxon>
        <taxon>Arthropoda</taxon>
        <taxon>Hexapoda</taxon>
        <taxon>Insecta</taxon>
        <taxon>Pterygota</taxon>
        <taxon>Neoptera</taxon>
        <taxon>Endopterygota</taxon>
        <taxon>Coleoptera</taxon>
        <taxon>Polyphaga</taxon>
        <taxon>Cucujiformia</taxon>
        <taxon>Chrysomeloidea</taxon>
        <taxon>Cerambycidae</taxon>
        <taxon>Lamiinae</taxon>
        <taxon>Monochamini</taxon>
        <taxon>Molorchus</taxon>
    </lineage>
</organism>
<proteinExistence type="predicted"/>
<evidence type="ECO:0000256" key="1">
    <source>
        <dbReference type="PROSITE-ProRule" id="PRU00122"/>
    </source>
</evidence>
<feature type="domain" description="Laminin G" evidence="2">
    <location>
        <begin position="1"/>
        <end position="57"/>
    </location>
</feature>